<evidence type="ECO:0000256" key="7">
    <source>
        <dbReference type="ARBA" id="ARBA00023034"/>
    </source>
</evidence>
<sequence>MTCSLVGRVHAFYYLWYGNPDQDGRWVHWNHDVLPHWDPVVRARYPTNGTSFLPPDEIHAPFYPLLGPYSSRDPAILDTHFGWMEDIDTVVLSWTGRESVSDTQGVSTDEAFPAAIAAAKKNGLSVALHLEPYPGRSARSVRSDLEYLLSSYDFGECKVVAYVYDAYHVRATEWKDLFCRGGAFTVRGTAWDVVALATFLTPSDRDLLTTGCFDGVYTYFATDGFTYGSSRRNWPRVVEMAHALGKIVSLSAGPGYNDTKIRPWNARATRARDGGRLFKRALVDAFELADVVSITSFNEWGEGTQIEPAISRESYLDYGPNPRLYLDVLKETRREADLL</sequence>
<dbReference type="AlphaFoldDB" id="A0AAD7U8U8"/>
<keyword evidence="10" id="KW-1185">Reference proteome</keyword>
<name>A0AAD7U8U8_9STRA</name>
<dbReference type="GO" id="GO:0004559">
    <property type="term" value="F:alpha-mannosidase activity"/>
    <property type="evidence" value="ECO:0007669"/>
    <property type="project" value="TreeGrafter"/>
</dbReference>
<dbReference type="Gene3D" id="3.20.20.80">
    <property type="entry name" value="Glycosidases"/>
    <property type="match status" value="1"/>
</dbReference>
<dbReference type="EMBL" id="JAQMWT010000524">
    <property type="protein sequence ID" value="KAJ8600366.1"/>
    <property type="molecule type" value="Genomic_DNA"/>
</dbReference>
<evidence type="ECO:0000256" key="1">
    <source>
        <dbReference type="ARBA" id="ARBA00004323"/>
    </source>
</evidence>
<evidence type="ECO:0000256" key="5">
    <source>
        <dbReference type="ARBA" id="ARBA00022968"/>
    </source>
</evidence>
<evidence type="ECO:0000256" key="6">
    <source>
        <dbReference type="ARBA" id="ARBA00022989"/>
    </source>
</evidence>
<evidence type="ECO:0000256" key="8">
    <source>
        <dbReference type="ARBA" id="ARBA00023136"/>
    </source>
</evidence>
<dbReference type="GO" id="GO:0000139">
    <property type="term" value="C:Golgi membrane"/>
    <property type="evidence" value="ECO:0007669"/>
    <property type="project" value="UniProtKB-SubCell"/>
</dbReference>
<gene>
    <name evidence="9" type="ORF">CTAYLR_000700</name>
</gene>
<keyword evidence="8" id="KW-0472">Membrane</keyword>
<keyword evidence="3" id="KW-0812">Transmembrane</keyword>
<keyword evidence="4" id="KW-0378">Hydrolase</keyword>
<dbReference type="Proteomes" id="UP001230188">
    <property type="component" value="Unassembled WGS sequence"/>
</dbReference>
<accession>A0AAD7U8U8</accession>
<keyword evidence="7" id="KW-0333">Golgi apparatus</keyword>
<dbReference type="CDD" id="cd11574">
    <property type="entry name" value="GH99"/>
    <property type="match status" value="1"/>
</dbReference>
<evidence type="ECO:0000313" key="9">
    <source>
        <dbReference type="EMBL" id="KAJ8600366.1"/>
    </source>
</evidence>
<evidence type="ECO:0000256" key="3">
    <source>
        <dbReference type="ARBA" id="ARBA00022692"/>
    </source>
</evidence>
<evidence type="ECO:0000313" key="10">
    <source>
        <dbReference type="Proteomes" id="UP001230188"/>
    </source>
</evidence>
<comment type="subcellular location">
    <subcellularLocation>
        <location evidence="1">Golgi apparatus membrane</location>
        <topology evidence="1">Single-pass type II membrane protein</topology>
    </subcellularLocation>
</comment>
<comment type="caution">
    <text evidence="9">The sequence shown here is derived from an EMBL/GenBank/DDBJ whole genome shotgun (WGS) entry which is preliminary data.</text>
</comment>
<evidence type="ECO:0000256" key="4">
    <source>
        <dbReference type="ARBA" id="ARBA00022801"/>
    </source>
</evidence>
<protein>
    <submittedName>
        <fullName evidence="9">Uncharacterized protein</fullName>
    </submittedName>
</protein>
<dbReference type="Pfam" id="PF16317">
    <property type="entry name" value="Glyco_hydro_99"/>
    <property type="match status" value="1"/>
</dbReference>
<comment type="similarity">
    <text evidence="2">Belongs to the glycosyl hydrolase 99 family.</text>
</comment>
<reference evidence="9" key="1">
    <citation type="submission" date="2023-01" db="EMBL/GenBank/DDBJ databases">
        <title>Metagenome sequencing of chrysophaentin producing Chrysophaeum taylorii.</title>
        <authorList>
            <person name="Davison J."/>
            <person name="Bewley C."/>
        </authorList>
    </citation>
    <scope>NUCLEOTIDE SEQUENCE</scope>
    <source>
        <strain evidence="9">NIES-1699</strain>
    </source>
</reference>
<proteinExistence type="inferred from homology"/>
<evidence type="ECO:0000256" key="2">
    <source>
        <dbReference type="ARBA" id="ARBA00009559"/>
    </source>
</evidence>
<keyword evidence="6" id="KW-1133">Transmembrane helix</keyword>
<organism evidence="9 10">
    <name type="scientific">Chrysophaeum taylorii</name>
    <dbReference type="NCBI Taxonomy" id="2483200"/>
    <lineage>
        <taxon>Eukaryota</taxon>
        <taxon>Sar</taxon>
        <taxon>Stramenopiles</taxon>
        <taxon>Ochrophyta</taxon>
        <taxon>Pelagophyceae</taxon>
        <taxon>Pelagomonadales</taxon>
        <taxon>Pelagomonadaceae</taxon>
        <taxon>Chrysophaeum</taxon>
    </lineage>
</organism>
<keyword evidence="5" id="KW-0735">Signal-anchor</keyword>
<dbReference type="PANTHER" id="PTHR13572:SF4">
    <property type="entry name" value="RE57134P"/>
    <property type="match status" value="1"/>
</dbReference>
<dbReference type="InterPro" id="IPR026071">
    <property type="entry name" value="Glyco_Hydrolase_99"/>
</dbReference>
<dbReference type="PANTHER" id="PTHR13572">
    <property type="entry name" value="ENDO-ALPHA-1,2-MANNOSIDASE"/>
    <property type="match status" value="1"/>
</dbReference>